<dbReference type="RefSeq" id="WP_088522631.1">
    <property type="nucleotide sequence ID" value="NZ_FYDG01000035.1"/>
</dbReference>
<dbReference type="InterPro" id="IPR017819">
    <property type="entry name" value="Plasmid_partition_RepB"/>
</dbReference>
<reference evidence="5" key="1">
    <citation type="submission" date="2017-06" db="EMBL/GenBank/DDBJ databases">
        <authorList>
            <person name="Varghese N."/>
            <person name="Submissions S."/>
        </authorList>
    </citation>
    <scope>NUCLEOTIDE SEQUENCE [LARGE SCALE GENOMIC DNA]</scope>
    <source>
        <strain evidence="5">DSM 137</strain>
    </source>
</reference>
<evidence type="ECO:0000256" key="2">
    <source>
        <dbReference type="SAM" id="MobiDB-lite"/>
    </source>
</evidence>
<name>A0A212SF72_RHOAC</name>
<dbReference type="InterPro" id="IPR004437">
    <property type="entry name" value="ParB/RepB/Spo0J"/>
</dbReference>
<dbReference type="GO" id="GO:0005694">
    <property type="term" value="C:chromosome"/>
    <property type="evidence" value="ECO:0007669"/>
    <property type="project" value="TreeGrafter"/>
</dbReference>
<dbReference type="NCBIfam" id="TIGR03454">
    <property type="entry name" value="partition_RepB"/>
    <property type="match status" value="1"/>
</dbReference>
<dbReference type="InterPro" id="IPR011111">
    <property type="entry name" value="Plasmid_RepB"/>
</dbReference>
<dbReference type="OrthoDB" id="7908920at2"/>
<dbReference type="EMBL" id="FYDG01000035">
    <property type="protein sequence ID" value="SNB84331.1"/>
    <property type="molecule type" value="Genomic_DNA"/>
</dbReference>
<dbReference type="InterPro" id="IPR036086">
    <property type="entry name" value="ParB/Sulfiredoxin_sf"/>
</dbReference>
<dbReference type="PANTHER" id="PTHR33375">
    <property type="entry name" value="CHROMOSOME-PARTITIONING PROTEIN PARB-RELATED"/>
    <property type="match status" value="1"/>
</dbReference>
<accession>A0A212SF72</accession>
<evidence type="ECO:0000259" key="3">
    <source>
        <dbReference type="SMART" id="SM00470"/>
    </source>
</evidence>
<dbReference type="GO" id="GO:0003677">
    <property type="term" value="F:DNA binding"/>
    <property type="evidence" value="ECO:0007669"/>
    <property type="project" value="InterPro"/>
</dbReference>
<feature type="region of interest" description="Disordered" evidence="2">
    <location>
        <begin position="1"/>
        <end position="30"/>
    </location>
</feature>
<evidence type="ECO:0000256" key="1">
    <source>
        <dbReference type="ARBA" id="ARBA00006295"/>
    </source>
</evidence>
<dbReference type="SMART" id="SM00470">
    <property type="entry name" value="ParB"/>
    <property type="match status" value="1"/>
</dbReference>
<evidence type="ECO:0000313" key="4">
    <source>
        <dbReference type="EMBL" id="SNB84331.1"/>
    </source>
</evidence>
<dbReference type="InterPro" id="IPR037972">
    <property type="entry name" value="RepB_N"/>
</dbReference>
<dbReference type="SUPFAM" id="SSF110849">
    <property type="entry name" value="ParB/Sulfiredoxin"/>
    <property type="match status" value="1"/>
</dbReference>
<feature type="compositionally biased region" description="Basic and acidic residues" evidence="2">
    <location>
        <begin position="17"/>
        <end position="29"/>
    </location>
</feature>
<dbReference type="Pfam" id="PF02195">
    <property type="entry name" value="ParB_N"/>
    <property type="match status" value="1"/>
</dbReference>
<dbReference type="NCBIfam" id="TIGR00180">
    <property type="entry name" value="parB_part"/>
    <property type="match status" value="1"/>
</dbReference>
<dbReference type="InterPro" id="IPR003115">
    <property type="entry name" value="ParB_N"/>
</dbReference>
<organism evidence="4 5">
    <name type="scientific">Rhodoblastus acidophilus</name>
    <name type="common">Rhodopseudomonas acidophila</name>
    <dbReference type="NCBI Taxonomy" id="1074"/>
    <lineage>
        <taxon>Bacteria</taxon>
        <taxon>Pseudomonadati</taxon>
        <taxon>Pseudomonadota</taxon>
        <taxon>Alphaproteobacteria</taxon>
        <taxon>Hyphomicrobiales</taxon>
        <taxon>Rhodoblastaceae</taxon>
        <taxon>Rhodoblastus</taxon>
    </lineage>
</organism>
<comment type="similarity">
    <text evidence="1">Belongs to the ParB family.</text>
</comment>
<dbReference type="CDD" id="cd16405">
    <property type="entry name" value="RepB_like_N"/>
    <property type="match status" value="1"/>
</dbReference>
<dbReference type="GO" id="GO:0007059">
    <property type="term" value="P:chromosome segregation"/>
    <property type="evidence" value="ECO:0007669"/>
    <property type="project" value="TreeGrafter"/>
</dbReference>
<sequence length="332" mass="36632">MARKNLLASVTAGPEPSKADHEARSDYARRGASRSMLVSIDEMAENARKMTAGETIVELDPAVVDSSFVADRIAETDEDYLLLRDAIAQNGQSTPILVRPHPEVPGRYMIVFGHRRTRVSRELGIPVRAVIKNFEDIAHIVAQGQENAARSNLSFIEKSLFAKKLLAMGQVKDTIKSALMVDDTLLSRMLSVAETIPSPVLDALGASKSVGRDRWEELKKLVLHPAVAELACQEITSAEFLSKEASERFNHLLTRLITSRKSPRKIRAKPPETKLWTADDNLVAASIQNTGKTYSLSLKSTHACEFGRYIAENLDSLYEAFSAAKTRKETGD</sequence>
<dbReference type="Proteomes" id="UP000198418">
    <property type="component" value="Unassembled WGS sequence"/>
</dbReference>
<evidence type="ECO:0000313" key="5">
    <source>
        <dbReference type="Proteomes" id="UP000198418"/>
    </source>
</evidence>
<dbReference type="InterPro" id="IPR050336">
    <property type="entry name" value="Chromosome_partition/occlusion"/>
</dbReference>
<proteinExistence type="inferred from homology"/>
<feature type="domain" description="ParB-like N-terminal" evidence="3">
    <location>
        <begin position="57"/>
        <end position="148"/>
    </location>
</feature>
<keyword evidence="5" id="KW-1185">Reference proteome</keyword>
<dbReference type="PANTHER" id="PTHR33375:SF1">
    <property type="entry name" value="CHROMOSOME-PARTITIONING PROTEIN PARB-RELATED"/>
    <property type="match status" value="1"/>
</dbReference>
<gene>
    <name evidence="4" type="ORF">SAMN06265338_1358</name>
</gene>
<dbReference type="Pfam" id="PF07506">
    <property type="entry name" value="RepB"/>
    <property type="match status" value="1"/>
</dbReference>
<protein>
    <submittedName>
        <fullName evidence="4">Chromosome partitioning protein, ParB family</fullName>
    </submittedName>
</protein>
<dbReference type="Gene3D" id="3.90.1530.30">
    <property type="match status" value="1"/>
</dbReference>
<dbReference type="AlphaFoldDB" id="A0A212SF72"/>